<evidence type="ECO:0000313" key="2">
    <source>
        <dbReference type="EMBL" id="OVA15485.1"/>
    </source>
</evidence>
<evidence type="ECO:0000256" key="1">
    <source>
        <dbReference type="SAM" id="MobiDB-lite"/>
    </source>
</evidence>
<evidence type="ECO:0000313" key="3">
    <source>
        <dbReference type="Proteomes" id="UP000195402"/>
    </source>
</evidence>
<dbReference type="EMBL" id="MVGT01000756">
    <property type="protein sequence ID" value="OVA15485.1"/>
    <property type="molecule type" value="Genomic_DNA"/>
</dbReference>
<comment type="caution">
    <text evidence="2">The sequence shown here is derived from an EMBL/GenBank/DDBJ whole genome shotgun (WGS) entry which is preliminary data.</text>
</comment>
<dbReference type="InParanoid" id="A0A200QYF2"/>
<dbReference type="AlphaFoldDB" id="A0A200QYF2"/>
<dbReference type="Proteomes" id="UP000195402">
    <property type="component" value="Unassembled WGS sequence"/>
</dbReference>
<keyword evidence="3" id="KW-1185">Reference proteome</keyword>
<sequence length="82" mass="8824">MTLASILGSAIHPSTSQQCGLGSSSLCFILTAPKGSDHSQSSAQHIWILPIELDGVLTTIRSRREDQPTCTDSMESENPRIL</sequence>
<feature type="region of interest" description="Disordered" evidence="1">
    <location>
        <begin position="63"/>
        <end position="82"/>
    </location>
</feature>
<gene>
    <name evidence="2" type="ORF">BVC80_9039g48</name>
</gene>
<protein>
    <submittedName>
        <fullName evidence="2">Uncharacterized protein</fullName>
    </submittedName>
</protein>
<organism evidence="2 3">
    <name type="scientific">Macleaya cordata</name>
    <name type="common">Five-seeded plume-poppy</name>
    <name type="synonym">Bocconia cordata</name>
    <dbReference type="NCBI Taxonomy" id="56857"/>
    <lineage>
        <taxon>Eukaryota</taxon>
        <taxon>Viridiplantae</taxon>
        <taxon>Streptophyta</taxon>
        <taxon>Embryophyta</taxon>
        <taxon>Tracheophyta</taxon>
        <taxon>Spermatophyta</taxon>
        <taxon>Magnoliopsida</taxon>
        <taxon>Ranunculales</taxon>
        <taxon>Papaveraceae</taxon>
        <taxon>Papaveroideae</taxon>
        <taxon>Macleaya</taxon>
    </lineage>
</organism>
<accession>A0A200QYF2</accession>
<reference evidence="2 3" key="1">
    <citation type="journal article" date="2017" name="Mol. Plant">
        <title>The Genome of Medicinal Plant Macleaya cordata Provides New Insights into Benzylisoquinoline Alkaloids Metabolism.</title>
        <authorList>
            <person name="Liu X."/>
            <person name="Liu Y."/>
            <person name="Huang P."/>
            <person name="Ma Y."/>
            <person name="Qing Z."/>
            <person name="Tang Q."/>
            <person name="Cao H."/>
            <person name="Cheng P."/>
            <person name="Zheng Y."/>
            <person name="Yuan Z."/>
            <person name="Zhou Y."/>
            <person name="Liu J."/>
            <person name="Tang Z."/>
            <person name="Zhuo Y."/>
            <person name="Zhang Y."/>
            <person name="Yu L."/>
            <person name="Huang J."/>
            <person name="Yang P."/>
            <person name="Peng Q."/>
            <person name="Zhang J."/>
            <person name="Jiang W."/>
            <person name="Zhang Z."/>
            <person name="Lin K."/>
            <person name="Ro D.K."/>
            <person name="Chen X."/>
            <person name="Xiong X."/>
            <person name="Shang Y."/>
            <person name="Huang S."/>
            <person name="Zeng J."/>
        </authorList>
    </citation>
    <scope>NUCLEOTIDE SEQUENCE [LARGE SCALE GENOMIC DNA]</scope>
    <source>
        <strain evidence="3">cv. BLH2017</strain>
        <tissue evidence="2">Root</tissue>
    </source>
</reference>
<proteinExistence type="predicted"/>
<name>A0A200QYF2_MACCD</name>